<dbReference type="KEGG" id="krh:KRH_13120"/>
<evidence type="ECO:0000256" key="2">
    <source>
        <dbReference type="SAM" id="Phobius"/>
    </source>
</evidence>
<feature type="domain" description="Helix-hairpin-helix DNA-binding motif class 1" evidence="3">
    <location>
        <begin position="317"/>
        <end position="336"/>
    </location>
</feature>
<feature type="compositionally biased region" description="Low complexity" evidence="1">
    <location>
        <begin position="1"/>
        <end position="26"/>
    </location>
</feature>
<dbReference type="Pfam" id="PF12836">
    <property type="entry name" value="HHH_3"/>
    <property type="match status" value="1"/>
</dbReference>
<dbReference type="EMBL" id="AP009152">
    <property type="protein sequence ID" value="BAG29659.1"/>
    <property type="molecule type" value="Genomic_DNA"/>
</dbReference>
<dbReference type="SMART" id="SM00278">
    <property type="entry name" value="HhH1"/>
    <property type="match status" value="2"/>
</dbReference>
<keyword evidence="4" id="KW-0238">DNA-binding</keyword>
<dbReference type="Proteomes" id="UP000008838">
    <property type="component" value="Chromosome"/>
</dbReference>
<evidence type="ECO:0000313" key="4">
    <source>
        <dbReference type="EMBL" id="BAG29659.1"/>
    </source>
</evidence>
<dbReference type="AlphaFoldDB" id="B2GI67"/>
<dbReference type="SUPFAM" id="SSF47781">
    <property type="entry name" value="RuvA domain 2-like"/>
    <property type="match status" value="1"/>
</dbReference>
<dbReference type="eggNOG" id="COG1555">
    <property type="taxonomic scope" value="Bacteria"/>
</dbReference>
<dbReference type="InterPro" id="IPR003583">
    <property type="entry name" value="Hlx-hairpin-Hlx_DNA-bd_motif"/>
</dbReference>
<feature type="region of interest" description="Disordered" evidence="1">
    <location>
        <begin position="237"/>
        <end position="276"/>
    </location>
</feature>
<dbReference type="InterPro" id="IPR051675">
    <property type="entry name" value="Endo/Exo/Phosphatase_dom_1"/>
</dbReference>
<dbReference type="GO" id="GO:0003677">
    <property type="term" value="F:DNA binding"/>
    <property type="evidence" value="ECO:0007669"/>
    <property type="project" value="UniProtKB-KW"/>
</dbReference>
<dbReference type="Gene3D" id="3.10.560.10">
    <property type="entry name" value="Outer membrane lipoprotein wza domain like"/>
    <property type="match status" value="1"/>
</dbReference>
<keyword evidence="5" id="KW-1185">Reference proteome</keyword>
<dbReference type="PANTHER" id="PTHR21180">
    <property type="entry name" value="ENDONUCLEASE/EXONUCLEASE/PHOSPHATASE FAMILY DOMAIN-CONTAINING PROTEIN 1"/>
    <property type="match status" value="1"/>
</dbReference>
<dbReference type="Pfam" id="PF10531">
    <property type="entry name" value="SLBB"/>
    <property type="match status" value="1"/>
</dbReference>
<dbReference type="OrthoDB" id="9758724at2"/>
<dbReference type="PANTHER" id="PTHR21180:SF32">
    <property type="entry name" value="ENDONUCLEASE_EXONUCLEASE_PHOSPHATASE FAMILY DOMAIN-CONTAINING PROTEIN 1"/>
    <property type="match status" value="1"/>
</dbReference>
<reference evidence="4 5" key="1">
    <citation type="journal article" date="2008" name="J. Bacteriol.">
        <title>Complete genome sequence of the soil actinomycete Kocuria rhizophila.</title>
        <authorList>
            <person name="Takarada H."/>
            <person name="Sekine M."/>
            <person name="Kosugi H."/>
            <person name="Matsuo Y."/>
            <person name="Fujisawa T."/>
            <person name="Omata S."/>
            <person name="Kishi E."/>
            <person name="Shimizu A."/>
            <person name="Tsukatani N."/>
            <person name="Tanikawa S."/>
            <person name="Fujita N."/>
            <person name="Harayama S."/>
        </authorList>
    </citation>
    <scope>NUCLEOTIDE SEQUENCE [LARGE SCALE GENOMIC DNA]</scope>
    <source>
        <strain evidence="5">ATCC 9341 / DSM 348 / NBRC 103217 / DC2201</strain>
    </source>
</reference>
<proteinExistence type="predicted"/>
<evidence type="ECO:0000256" key="1">
    <source>
        <dbReference type="SAM" id="MobiDB-lite"/>
    </source>
</evidence>
<dbReference type="InterPro" id="IPR019554">
    <property type="entry name" value="Soluble_ligand-bd"/>
</dbReference>
<feature type="domain" description="Helix-hairpin-helix DNA-binding motif class 1" evidence="3">
    <location>
        <begin position="287"/>
        <end position="306"/>
    </location>
</feature>
<accession>B2GI67</accession>
<evidence type="ECO:0000259" key="3">
    <source>
        <dbReference type="SMART" id="SM00278"/>
    </source>
</evidence>
<evidence type="ECO:0000313" key="5">
    <source>
        <dbReference type="Proteomes" id="UP000008838"/>
    </source>
</evidence>
<protein>
    <submittedName>
        <fullName evidence="4">Putative DNA-binding protein</fullName>
    </submittedName>
</protein>
<keyword evidence="2" id="KW-0812">Transmembrane</keyword>
<keyword evidence="2" id="KW-1133">Transmembrane helix</keyword>
<feature type="region of interest" description="Disordered" evidence="1">
    <location>
        <begin position="1"/>
        <end position="50"/>
    </location>
</feature>
<dbReference type="HOGENOM" id="CLU_052011_0_2_11"/>
<feature type="transmembrane region" description="Helical" evidence="2">
    <location>
        <begin position="75"/>
        <end position="95"/>
    </location>
</feature>
<organism evidence="4 5">
    <name type="scientific">Kocuria rhizophila (strain ATCC 9341 / DSM 348 / NBRC 103217 / DC2201)</name>
    <dbReference type="NCBI Taxonomy" id="378753"/>
    <lineage>
        <taxon>Bacteria</taxon>
        <taxon>Bacillati</taxon>
        <taxon>Actinomycetota</taxon>
        <taxon>Actinomycetes</taxon>
        <taxon>Micrococcales</taxon>
        <taxon>Micrococcaceae</taxon>
        <taxon>Kocuria</taxon>
    </lineage>
</organism>
<dbReference type="InterPro" id="IPR010994">
    <property type="entry name" value="RuvA_2-like"/>
</dbReference>
<dbReference type="GO" id="GO:0006281">
    <property type="term" value="P:DNA repair"/>
    <property type="evidence" value="ECO:0007669"/>
    <property type="project" value="InterPro"/>
</dbReference>
<dbReference type="Gene3D" id="1.10.150.320">
    <property type="entry name" value="Photosystem II 12 kDa extrinsic protein"/>
    <property type="match status" value="1"/>
</dbReference>
<dbReference type="STRING" id="378753.KRH_13120"/>
<gene>
    <name evidence="4" type="ordered locus">KRH_13120</name>
</gene>
<feature type="region of interest" description="Disordered" evidence="1">
    <location>
        <begin position="106"/>
        <end position="161"/>
    </location>
</feature>
<dbReference type="RefSeq" id="WP_012398380.1">
    <property type="nucleotide sequence ID" value="NC_010617.1"/>
</dbReference>
<name>B2GI67_KOCRD</name>
<feature type="compositionally biased region" description="Low complexity" evidence="1">
    <location>
        <begin position="143"/>
        <end position="161"/>
    </location>
</feature>
<dbReference type="GO" id="GO:0015628">
    <property type="term" value="P:protein secretion by the type II secretion system"/>
    <property type="evidence" value="ECO:0007669"/>
    <property type="project" value="TreeGrafter"/>
</dbReference>
<sequence>MPGSSAGHAGATGAAIHKAAVAGAEAEPLPPSGERSDGPEPPPAAHFDPEALSAPHMHSRHREDVTVRRSLSRPALVLLYVMLLVALGAGCAALLRGGEDQDAVMVSATTSAEESSPGGDPRESSGAPEGRPAGGTAADRTASADGSPGASGSAGPPSPVSTGGVLTVHVVGEVKVPSVVTLSPGARVMDAVEAAGGFTPAAVKDRINLAENVADGAQIVIPNKGNVDEVLAGRAAPGGGAGAAGATAPNAVSTPAGAPNGAPEPDARGGGTAATGSLVNLNTATEAELEELPRVGPVLAQRIVEFRTQHGPFASPEQLDDVTGVGPAVLEALLPLVTV</sequence>
<keyword evidence="2" id="KW-0472">Membrane</keyword>
<dbReference type="GO" id="GO:0015627">
    <property type="term" value="C:type II protein secretion system complex"/>
    <property type="evidence" value="ECO:0007669"/>
    <property type="project" value="TreeGrafter"/>
</dbReference>